<dbReference type="SUPFAM" id="SSF69318">
    <property type="entry name" value="Integrin alpha N-terminal domain"/>
    <property type="match status" value="2"/>
</dbReference>
<name>A0A819HL64_9BILA</name>
<comment type="caution">
    <text evidence="2">The sequence shown here is derived from an EMBL/GenBank/DDBJ whole genome shotgun (WGS) entry which is preliminary data.</text>
</comment>
<dbReference type="Gene3D" id="2.30.30.100">
    <property type="match status" value="3"/>
</dbReference>
<organism evidence="2 3">
    <name type="scientific">Rotaria sordida</name>
    <dbReference type="NCBI Taxonomy" id="392033"/>
    <lineage>
        <taxon>Eukaryota</taxon>
        <taxon>Metazoa</taxon>
        <taxon>Spiralia</taxon>
        <taxon>Gnathifera</taxon>
        <taxon>Rotifera</taxon>
        <taxon>Eurotatoria</taxon>
        <taxon>Bdelloidea</taxon>
        <taxon>Philodinida</taxon>
        <taxon>Philodinidae</taxon>
        <taxon>Rotaria</taxon>
    </lineage>
</organism>
<dbReference type="InterPro" id="IPR028994">
    <property type="entry name" value="Integrin_alpha_N"/>
</dbReference>
<accession>A0A819HL64</accession>
<dbReference type="PANTHER" id="PTHR46580">
    <property type="entry name" value="SENSOR KINASE-RELATED"/>
    <property type="match status" value="1"/>
</dbReference>
<evidence type="ECO:0000313" key="3">
    <source>
        <dbReference type="Proteomes" id="UP000663874"/>
    </source>
</evidence>
<sequence length="357" mass="37268">NACQISFRPMISQAAGTGPMAVKAADFNNDNFLDLAVANREGGTTSILLGYGDGGFKQHGSLSSEPNAGTNGIDIGDVNKDNKLDIVVVNRNDGNVGVFLGQGNGSFSEQETFSTGNGSSPAGLALNDLNNDNILDLVVTSHENGLLLVFLGTGNGTFTKTLELSTGSNSGPYLIVINDFNKDNRRDIAVGNGDGNYVGIFLGDGTGKFSAQTIYSIESGPYALVTADFNRDGLLDIVTANYYGNNTSILLGNIDGAFGRKKSFSTGSGSLPYAIVNGDFNGDNIQDLIVSNSGTDNVGILLGYGNGKFRKQKTYSTGTGSGPVDVTTGDFNGDNRLDFVSANHNHNTIGIFLNTCS</sequence>
<keyword evidence="1" id="KW-0732">Signal</keyword>
<dbReference type="Pfam" id="PF13517">
    <property type="entry name" value="FG-GAP_3"/>
    <property type="match status" value="3"/>
</dbReference>
<dbReference type="Gene3D" id="2.130.10.130">
    <property type="entry name" value="Integrin alpha, N-terminal"/>
    <property type="match status" value="1"/>
</dbReference>
<reference evidence="2" key="1">
    <citation type="submission" date="2021-02" db="EMBL/GenBank/DDBJ databases">
        <authorList>
            <person name="Nowell W R."/>
        </authorList>
    </citation>
    <scope>NUCLEOTIDE SEQUENCE</scope>
</reference>
<dbReference type="InterPro" id="IPR013517">
    <property type="entry name" value="FG-GAP"/>
</dbReference>
<evidence type="ECO:0008006" key="4">
    <source>
        <dbReference type="Google" id="ProtNLM"/>
    </source>
</evidence>
<proteinExistence type="predicted"/>
<dbReference type="Proteomes" id="UP000663874">
    <property type="component" value="Unassembled WGS sequence"/>
</dbReference>
<dbReference type="EMBL" id="CAJOBE010003781">
    <property type="protein sequence ID" value="CAF3900197.1"/>
    <property type="molecule type" value="Genomic_DNA"/>
</dbReference>
<protein>
    <recommendedName>
        <fullName evidence="4">VCBS repeat-containing protein</fullName>
    </recommendedName>
</protein>
<evidence type="ECO:0000313" key="2">
    <source>
        <dbReference type="EMBL" id="CAF3900197.1"/>
    </source>
</evidence>
<feature type="non-terminal residue" evidence="2">
    <location>
        <position position="1"/>
    </location>
</feature>
<gene>
    <name evidence="2" type="ORF">FNK824_LOCUS20531</name>
</gene>
<dbReference type="AlphaFoldDB" id="A0A819HL64"/>
<evidence type="ECO:0000256" key="1">
    <source>
        <dbReference type="ARBA" id="ARBA00022729"/>
    </source>
</evidence>